<reference evidence="6" key="1">
    <citation type="submission" date="2020-05" db="EMBL/GenBank/DDBJ databases">
        <authorList>
            <person name="Chiriac C."/>
            <person name="Salcher M."/>
            <person name="Ghai R."/>
            <person name="Kavagutti S V."/>
        </authorList>
    </citation>
    <scope>NUCLEOTIDE SEQUENCE</scope>
</reference>
<dbReference type="SUPFAM" id="SSF53098">
    <property type="entry name" value="Ribonuclease H-like"/>
    <property type="match status" value="1"/>
</dbReference>
<dbReference type="Pfam" id="PF00929">
    <property type="entry name" value="RNase_T"/>
    <property type="match status" value="1"/>
</dbReference>
<feature type="domain" description="Exonuclease" evidence="5">
    <location>
        <begin position="7"/>
        <end position="181"/>
    </location>
</feature>
<organism evidence="6">
    <name type="scientific">freshwater metagenome</name>
    <dbReference type="NCBI Taxonomy" id="449393"/>
    <lineage>
        <taxon>unclassified sequences</taxon>
        <taxon>metagenomes</taxon>
        <taxon>ecological metagenomes</taxon>
    </lineage>
</organism>
<dbReference type="NCBIfam" id="NF003765">
    <property type="entry name" value="PRK05359.1"/>
    <property type="match status" value="1"/>
</dbReference>
<dbReference type="CDD" id="cd06135">
    <property type="entry name" value="Orn"/>
    <property type="match status" value="1"/>
</dbReference>
<proteinExistence type="inferred from homology"/>
<dbReference type="GO" id="GO:0003676">
    <property type="term" value="F:nucleic acid binding"/>
    <property type="evidence" value="ECO:0007669"/>
    <property type="project" value="InterPro"/>
</dbReference>
<protein>
    <submittedName>
        <fullName evidence="6">Unannotated protein</fullName>
    </submittedName>
</protein>
<gene>
    <name evidence="6" type="ORF">UFOPK1795_00078</name>
</gene>
<dbReference type="InterPro" id="IPR036397">
    <property type="entry name" value="RNaseH_sf"/>
</dbReference>
<evidence type="ECO:0000256" key="4">
    <source>
        <dbReference type="ARBA" id="ARBA00022839"/>
    </source>
</evidence>
<evidence type="ECO:0000256" key="3">
    <source>
        <dbReference type="ARBA" id="ARBA00022801"/>
    </source>
</evidence>
<sequence length="185" mass="19996">MANEQPNMIWIDCEMTGLSLEKDVLVEIAVLVTDSELNVIGDGVDVVIRASAEDLAGMNGFVTAMHTTSGLITEIPNGISIVEAELQVIAYLLECGLAPGKSPLAGNSVGVDRSFIARDMPALNEFLHYRTIDVSSIKELARRWYPKAYFASPAKTGNHRALGDIQDSIAELAYYRSAVFVPPAP</sequence>
<comment type="similarity">
    <text evidence="1">Belongs to the oligoribonuclease family.</text>
</comment>
<dbReference type="InterPro" id="IPR013520">
    <property type="entry name" value="Ribonucl_H"/>
</dbReference>
<keyword evidence="3" id="KW-0378">Hydrolase</keyword>
<evidence type="ECO:0000313" key="6">
    <source>
        <dbReference type="EMBL" id="CAB4583767.1"/>
    </source>
</evidence>
<evidence type="ECO:0000259" key="5">
    <source>
        <dbReference type="SMART" id="SM00479"/>
    </source>
</evidence>
<evidence type="ECO:0000256" key="1">
    <source>
        <dbReference type="ARBA" id="ARBA00009921"/>
    </source>
</evidence>
<dbReference type="EMBL" id="CAEZUG010000002">
    <property type="protein sequence ID" value="CAB4583767.1"/>
    <property type="molecule type" value="Genomic_DNA"/>
</dbReference>
<dbReference type="InterPro" id="IPR012337">
    <property type="entry name" value="RNaseH-like_sf"/>
</dbReference>
<evidence type="ECO:0000256" key="2">
    <source>
        <dbReference type="ARBA" id="ARBA00022722"/>
    </source>
</evidence>
<keyword evidence="4" id="KW-0269">Exonuclease</keyword>
<keyword evidence="2" id="KW-0540">Nuclease</keyword>
<dbReference type="InterPro" id="IPR022894">
    <property type="entry name" value="Oligoribonuclease"/>
</dbReference>
<accession>A0A6J6F625</accession>
<dbReference type="GO" id="GO:0000175">
    <property type="term" value="F:3'-5'-RNA exonuclease activity"/>
    <property type="evidence" value="ECO:0007669"/>
    <property type="project" value="InterPro"/>
</dbReference>
<dbReference type="FunFam" id="3.30.420.10:FF:000003">
    <property type="entry name" value="Oligoribonuclease"/>
    <property type="match status" value="1"/>
</dbReference>
<name>A0A6J6F625_9ZZZZ</name>
<dbReference type="Gene3D" id="3.30.420.10">
    <property type="entry name" value="Ribonuclease H-like superfamily/Ribonuclease H"/>
    <property type="match status" value="1"/>
</dbReference>
<dbReference type="AlphaFoldDB" id="A0A6J6F625"/>
<dbReference type="PANTHER" id="PTHR11046">
    <property type="entry name" value="OLIGORIBONUCLEASE, MITOCHONDRIAL"/>
    <property type="match status" value="1"/>
</dbReference>
<dbReference type="SMART" id="SM00479">
    <property type="entry name" value="EXOIII"/>
    <property type="match status" value="1"/>
</dbReference>
<dbReference type="PANTHER" id="PTHR11046:SF0">
    <property type="entry name" value="OLIGORIBONUCLEASE, MITOCHONDRIAL"/>
    <property type="match status" value="1"/>
</dbReference>